<feature type="domain" description="ComEC/Rec2-related protein" evidence="7">
    <location>
        <begin position="213"/>
        <end position="466"/>
    </location>
</feature>
<keyword evidence="4 6" id="KW-1133">Transmembrane helix</keyword>
<feature type="transmembrane region" description="Helical" evidence="6">
    <location>
        <begin position="421"/>
        <end position="440"/>
    </location>
</feature>
<dbReference type="InterPro" id="IPR004477">
    <property type="entry name" value="ComEC_N"/>
</dbReference>
<dbReference type="Pfam" id="PF03772">
    <property type="entry name" value="Competence"/>
    <property type="match status" value="1"/>
</dbReference>
<proteinExistence type="predicted"/>
<feature type="transmembrane region" description="Helical" evidence="6">
    <location>
        <begin position="473"/>
        <end position="491"/>
    </location>
</feature>
<accession>A0A6J6HSY2</accession>
<dbReference type="GO" id="GO:0005886">
    <property type="term" value="C:plasma membrane"/>
    <property type="evidence" value="ECO:0007669"/>
    <property type="project" value="UniProtKB-SubCell"/>
</dbReference>
<gene>
    <name evidence="8" type="ORF">UFOPK1835_01287</name>
</gene>
<sequence length="618" mass="64378">MISGAKMPAESDVRAIGRLVSRFVSGVEFRSIPAVAAAVIGSLVALPVPMVVVVGAGIFAVWRRTLLSAVILIALVTSMGASAAWSGLTPVDRVAFDGNATLMSDPASSFGSWRARVRTSEGYFDLQASGRNGAILRQRQAGQRIMVKGRFDEGSPKFRDPSKHVRGRLIADRIVSWNDGGALVRFVNAIRSTVLSGAESLPRDERSLFGGFVLGDDRGASEVVKDDFKASGLSHLLVVSGQNLAFIMIVLGPLLSRIGLRLRFLVTIVAVVLFAAMTRFEPSILRASAMVCVAVFLSTAGRPISGLRVLGLAVVGLLVIDPLLVHSVGFRLSVAATAGIVLLSRRIARWLPLPSFLSMSLAVTISAQVFVAPLLIPMFGPMPLVALPANVLAGPAAALVMMWGCTGGMVAGLVGPDLASVLHLPTRLGLWWVMTVGRIGASVPSASVGLVGGALIGIALTAVGLVRRMGTRRWVPVAIATPLAAVLLLSISRPTAVAAGEHRIGGASLWRGSGSNAATVLVVSGASQTGPLLARLRSLGISRIDLVIVRSVAPAAERMVGEIGSRLEIGEVWAPTSSRLESLSPVPEGPVIGGSLRITVTRSDSTLEPSIALVPTPG</sequence>
<evidence type="ECO:0000259" key="7">
    <source>
        <dbReference type="Pfam" id="PF03772"/>
    </source>
</evidence>
<comment type="subcellular location">
    <subcellularLocation>
        <location evidence="1">Cell membrane</location>
        <topology evidence="1">Multi-pass membrane protein</topology>
    </subcellularLocation>
</comment>
<dbReference type="PANTHER" id="PTHR30619:SF7">
    <property type="entry name" value="BETA-LACTAMASE DOMAIN PROTEIN"/>
    <property type="match status" value="1"/>
</dbReference>
<feature type="transmembrane region" description="Helical" evidence="6">
    <location>
        <begin position="66"/>
        <end position="88"/>
    </location>
</feature>
<dbReference type="NCBIfam" id="TIGR00360">
    <property type="entry name" value="ComEC_N-term"/>
    <property type="match status" value="1"/>
</dbReference>
<dbReference type="AlphaFoldDB" id="A0A6J6HSY2"/>
<feature type="transmembrane region" description="Helical" evidence="6">
    <location>
        <begin position="360"/>
        <end position="380"/>
    </location>
</feature>
<evidence type="ECO:0000256" key="2">
    <source>
        <dbReference type="ARBA" id="ARBA00022475"/>
    </source>
</evidence>
<evidence type="ECO:0000256" key="6">
    <source>
        <dbReference type="SAM" id="Phobius"/>
    </source>
</evidence>
<feature type="transmembrane region" description="Helical" evidence="6">
    <location>
        <begin position="262"/>
        <end position="278"/>
    </location>
</feature>
<evidence type="ECO:0000256" key="3">
    <source>
        <dbReference type="ARBA" id="ARBA00022692"/>
    </source>
</evidence>
<feature type="transmembrane region" description="Helical" evidence="6">
    <location>
        <begin position="233"/>
        <end position="255"/>
    </location>
</feature>
<keyword evidence="5 6" id="KW-0472">Membrane</keyword>
<protein>
    <submittedName>
        <fullName evidence="8">Unannotated protein</fullName>
    </submittedName>
</protein>
<evidence type="ECO:0000256" key="1">
    <source>
        <dbReference type="ARBA" id="ARBA00004651"/>
    </source>
</evidence>
<keyword evidence="2" id="KW-1003">Cell membrane</keyword>
<feature type="transmembrane region" description="Helical" evidence="6">
    <location>
        <begin position="392"/>
        <end position="414"/>
    </location>
</feature>
<dbReference type="PANTHER" id="PTHR30619">
    <property type="entry name" value="DNA INTERNALIZATION/COMPETENCE PROTEIN COMEC/REC2"/>
    <property type="match status" value="1"/>
</dbReference>
<evidence type="ECO:0000313" key="8">
    <source>
        <dbReference type="EMBL" id="CAB4614194.1"/>
    </source>
</evidence>
<feature type="transmembrane region" description="Helical" evidence="6">
    <location>
        <begin position="32"/>
        <end position="59"/>
    </location>
</feature>
<evidence type="ECO:0000256" key="5">
    <source>
        <dbReference type="ARBA" id="ARBA00023136"/>
    </source>
</evidence>
<organism evidence="8">
    <name type="scientific">freshwater metagenome</name>
    <dbReference type="NCBI Taxonomy" id="449393"/>
    <lineage>
        <taxon>unclassified sequences</taxon>
        <taxon>metagenomes</taxon>
        <taxon>ecological metagenomes</taxon>
    </lineage>
</organism>
<dbReference type="EMBL" id="CAEZUP010000055">
    <property type="protein sequence ID" value="CAB4614194.1"/>
    <property type="molecule type" value="Genomic_DNA"/>
</dbReference>
<feature type="transmembrane region" description="Helical" evidence="6">
    <location>
        <begin position="446"/>
        <end position="466"/>
    </location>
</feature>
<reference evidence="8" key="1">
    <citation type="submission" date="2020-05" db="EMBL/GenBank/DDBJ databases">
        <authorList>
            <person name="Chiriac C."/>
            <person name="Salcher M."/>
            <person name="Ghai R."/>
            <person name="Kavagutti S V."/>
        </authorList>
    </citation>
    <scope>NUCLEOTIDE SEQUENCE</scope>
</reference>
<evidence type="ECO:0000256" key="4">
    <source>
        <dbReference type="ARBA" id="ARBA00022989"/>
    </source>
</evidence>
<feature type="transmembrane region" description="Helical" evidence="6">
    <location>
        <begin position="307"/>
        <end position="324"/>
    </location>
</feature>
<name>A0A6J6HSY2_9ZZZZ</name>
<dbReference type="InterPro" id="IPR052159">
    <property type="entry name" value="Competence_DNA_uptake"/>
</dbReference>
<keyword evidence="3 6" id="KW-0812">Transmembrane</keyword>